<dbReference type="EMBL" id="JANBPK010000779">
    <property type="protein sequence ID" value="KAJ2932151.1"/>
    <property type="molecule type" value="Genomic_DNA"/>
</dbReference>
<feature type="non-terminal residue" evidence="1">
    <location>
        <position position="303"/>
    </location>
</feature>
<sequence length="303" mass="34084">MFSELPQDIARTVFELAAEAGDGLSCALVSKQVQSWVEPIIYRSVCLSGYSVIEPLHRTLTDPNTSKPAEYFAQHVKFLAVLTFAMESKVINILRACTGVRVLASWGPSFGSDAMREFLSSSLSPSRLSIVAEANLLPQARRRTDFSLPIFQSLTHLELLCVSEDEWKHWDCLSSLSNLTHLSLDYATVDLQNNEGTRRALALCPTSLRIFVIGISPWAFSNGNESEAQAINNGDVDPRAIMACWEKPGGNVRMSRYEYALCCSSQDRMNEWMGKTTGKDFWELAEEIVERRRKWLQKMRSDS</sequence>
<evidence type="ECO:0000313" key="2">
    <source>
        <dbReference type="Proteomes" id="UP001140091"/>
    </source>
</evidence>
<protein>
    <recommendedName>
        <fullName evidence="3">F-box domain-containing protein</fullName>
    </recommendedName>
</protein>
<evidence type="ECO:0000313" key="1">
    <source>
        <dbReference type="EMBL" id="KAJ2932151.1"/>
    </source>
</evidence>
<reference evidence="1" key="1">
    <citation type="submission" date="2022-06" db="EMBL/GenBank/DDBJ databases">
        <title>Genome Sequence of Candolleomyces eurysporus.</title>
        <authorList>
            <person name="Buettner E."/>
        </authorList>
    </citation>
    <scope>NUCLEOTIDE SEQUENCE</scope>
    <source>
        <strain evidence="1">VTCC 930004</strain>
    </source>
</reference>
<dbReference type="Proteomes" id="UP001140091">
    <property type="component" value="Unassembled WGS sequence"/>
</dbReference>
<comment type="caution">
    <text evidence="1">The sequence shown here is derived from an EMBL/GenBank/DDBJ whole genome shotgun (WGS) entry which is preliminary data.</text>
</comment>
<organism evidence="1 2">
    <name type="scientific">Candolleomyces eurysporus</name>
    <dbReference type="NCBI Taxonomy" id="2828524"/>
    <lineage>
        <taxon>Eukaryota</taxon>
        <taxon>Fungi</taxon>
        <taxon>Dikarya</taxon>
        <taxon>Basidiomycota</taxon>
        <taxon>Agaricomycotina</taxon>
        <taxon>Agaricomycetes</taxon>
        <taxon>Agaricomycetidae</taxon>
        <taxon>Agaricales</taxon>
        <taxon>Agaricineae</taxon>
        <taxon>Psathyrellaceae</taxon>
        <taxon>Candolleomyces</taxon>
    </lineage>
</organism>
<gene>
    <name evidence="1" type="ORF">H1R20_g4940</name>
</gene>
<keyword evidence="2" id="KW-1185">Reference proteome</keyword>
<accession>A0A9W8MIQ2</accession>
<proteinExistence type="predicted"/>
<dbReference type="OrthoDB" id="3145912at2759"/>
<dbReference type="AlphaFoldDB" id="A0A9W8MIQ2"/>
<evidence type="ECO:0008006" key="3">
    <source>
        <dbReference type="Google" id="ProtNLM"/>
    </source>
</evidence>
<name>A0A9W8MIQ2_9AGAR</name>